<evidence type="ECO:0000313" key="2">
    <source>
        <dbReference type="Proteomes" id="UP001163835"/>
    </source>
</evidence>
<proteinExistence type="predicted"/>
<evidence type="ECO:0000313" key="1">
    <source>
        <dbReference type="EMBL" id="KAJ3804829.1"/>
    </source>
</evidence>
<comment type="caution">
    <text evidence="1">The sequence shown here is derived from an EMBL/GenBank/DDBJ whole genome shotgun (WGS) entry which is preliminary data.</text>
</comment>
<gene>
    <name evidence="1" type="ORF">F5876DRAFT_52820</name>
</gene>
<protein>
    <submittedName>
        <fullName evidence="1">Uncharacterized protein</fullName>
    </submittedName>
</protein>
<sequence length="935" mass="107673">MAAQDSDNSDEEPDLPPNKIAVDLRDFISLNKYVAVTFLDYLLTIKHTRWKGGYRKYKDSRTWGQRIRRFNAAWEPLIEELADSYTGWKYKSYAPLTPDPEYEFSISVVDIYTLERSTRITRDENTNSSKALVQAGYLGTSPEQPSLAVSLRTLELFYTLRLFKPNLSVEAFAKSICYLTLYALTSQMPYRRGYRTALSDTFDIYLAIKRKIDARVAKELGHDDPNYRVLHSCPCCNYELNDEVELEISRLFAGDGNNSLKRIRGIGSRQIADLRVFADSDYYLTEEYVNTFAHEVQARPSAKVTEDVIHEDSWVDEVHGDPTDGEPTPSLQQCTDNWKAAAADSLKRMWDAFHESGWYVSACRHGFILWVADMIRSGELAKYPLSIVAKALEVFGNRWVMGYDIGCSFETTVRNSSLGPEFERKQCRTCVNAFHGYSHNSTCQQKYHPLSIRGTGLKDLETLERFFSSSNQLASITRYMSSYRRRVFIDMFLQQWDREKYHNLATMLHNNYIQALNILQNEEPAYRADLATLGLTEEDLDAYQTSEFEHLKSLGTEHEGDVFAAAYVELLQDYRKARYLFAAYDNAAHGFRLQTPADYHFISATTQYNTSFSQGRKTETERRFLRERRDQLLFEVIQMETAMGISRRWEVADREYIEGLELISTRKYRQALEHLHRLVVQRLFELHKMNLSNTGYKMRTHISHALQRRSNTIRTAVKAYNTAALALNPPRDTLDWSKVSHYAFLDQFNILSDTRHSVFEQPWARPVNRTLMKQRRQIQHAREEIIRCNTELRRLHTSIVDENRQFSVILLNLHGSLIYGPVSEFIERRQAINQLLLSRIYQTYELEGYTGERTVGVCKGSVNSHSLNPPITSPEYGDSGAMQVDPSPQLLDLSTAQHTSAANAESSDEGEDGDDDEFTEGLGAVMDFMSNISLQ</sequence>
<dbReference type="EMBL" id="MU795793">
    <property type="protein sequence ID" value="KAJ3804829.1"/>
    <property type="molecule type" value="Genomic_DNA"/>
</dbReference>
<accession>A0ACC1TJD8</accession>
<keyword evidence="2" id="KW-1185">Reference proteome</keyword>
<name>A0ACC1TJD8_9AGAR</name>
<dbReference type="Proteomes" id="UP001163835">
    <property type="component" value="Unassembled WGS sequence"/>
</dbReference>
<reference evidence="1" key="1">
    <citation type="submission" date="2022-09" db="EMBL/GenBank/DDBJ databases">
        <title>A Global Phylogenomic Analysis of the Shiitake Genus Lentinula.</title>
        <authorList>
            <consortium name="DOE Joint Genome Institute"/>
            <person name="Sierra-Patev S."/>
            <person name="Min B."/>
            <person name="Naranjo-Ortiz M."/>
            <person name="Looney B."/>
            <person name="Konkel Z."/>
            <person name="Slot J.C."/>
            <person name="Sakamoto Y."/>
            <person name="Steenwyk J.L."/>
            <person name="Rokas A."/>
            <person name="Carro J."/>
            <person name="Camarero S."/>
            <person name="Ferreira P."/>
            <person name="Molpeceres G."/>
            <person name="Ruiz-Duenas F.J."/>
            <person name="Serrano A."/>
            <person name="Henrissat B."/>
            <person name="Drula E."/>
            <person name="Hughes K.W."/>
            <person name="Mata J.L."/>
            <person name="Ishikawa N.K."/>
            <person name="Vargas-Isla R."/>
            <person name="Ushijima S."/>
            <person name="Smith C.A."/>
            <person name="Ahrendt S."/>
            <person name="Andreopoulos W."/>
            <person name="He G."/>
            <person name="Labutti K."/>
            <person name="Lipzen A."/>
            <person name="Ng V."/>
            <person name="Riley R."/>
            <person name="Sandor L."/>
            <person name="Barry K."/>
            <person name="Martinez A.T."/>
            <person name="Xiao Y."/>
            <person name="Gibbons J.G."/>
            <person name="Terashima K."/>
            <person name="Grigoriev I.V."/>
            <person name="Hibbett D.S."/>
        </authorList>
    </citation>
    <scope>NUCLEOTIDE SEQUENCE</scope>
    <source>
        <strain evidence="1">TMI1499</strain>
    </source>
</reference>
<organism evidence="1 2">
    <name type="scientific">Lentinula aff. lateritia</name>
    <dbReference type="NCBI Taxonomy" id="2804960"/>
    <lineage>
        <taxon>Eukaryota</taxon>
        <taxon>Fungi</taxon>
        <taxon>Dikarya</taxon>
        <taxon>Basidiomycota</taxon>
        <taxon>Agaricomycotina</taxon>
        <taxon>Agaricomycetes</taxon>
        <taxon>Agaricomycetidae</taxon>
        <taxon>Agaricales</taxon>
        <taxon>Marasmiineae</taxon>
        <taxon>Omphalotaceae</taxon>
        <taxon>Lentinula</taxon>
    </lineage>
</organism>